<dbReference type="InterPro" id="IPR000719">
    <property type="entry name" value="Prot_kinase_dom"/>
</dbReference>
<dbReference type="FunFam" id="3.30.200.20:FF:000432">
    <property type="entry name" value="LRR receptor-like serine/threonine-protein kinase EFR"/>
    <property type="match status" value="1"/>
</dbReference>
<dbReference type="SUPFAM" id="SSF56112">
    <property type="entry name" value="Protein kinase-like (PK-like)"/>
    <property type="match status" value="1"/>
</dbReference>
<dbReference type="InterPro" id="IPR017441">
    <property type="entry name" value="Protein_kinase_ATP_BS"/>
</dbReference>
<dbReference type="PANTHER" id="PTHR27008">
    <property type="entry name" value="OS04G0122200 PROTEIN"/>
    <property type="match status" value="1"/>
</dbReference>
<keyword evidence="6" id="KW-0472">Membrane</keyword>
<reference evidence="9" key="2">
    <citation type="submission" date="2023-05" db="EMBL/GenBank/DDBJ databases">
        <authorList>
            <person name="Schelkunov M.I."/>
        </authorList>
    </citation>
    <scope>NUCLEOTIDE SEQUENCE</scope>
    <source>
        <strain evidence="9">Hsosn_3</strain>
        <tissue evidence="9">Leaf</tissue>
    </source>
</reference>
<evidence type="ECO:0000313" key="9">
    <source>
        <dbReference type="EMBL" id="KAK1371180.1"/>
    </source>
</evidence>
<evidence type="ECO:0000256" key="4">
    <source>
        <dbReference type="ARBA" id="ARBA00022737"/>
    </source>
</evidence>
<accession>A0AAD8HPY1</accession>
<evidence type="ECO:0000259" key="8">
    <source>
        <dbReference type="PROSITE" id="PS50011"/>
    </source>
</evidence>
<feature type="domain" description="Protein kinase" evidence="8">
    <location>
        <begin position="42"/>
        <end position="157"/>
    </location>
</feature>
<dbReference type="Proteomes" id="UP001237642">
    <property type="component" value="Unassembled WGS sequence"/>
</dbReference>
<keyword evidence="4" id="KW-0677">Repeat</keyword>
<dbReference type="AlphaFoldDB" id="A0AAD8HPY1"/>
<dbReference type="InterPro" id="IPR051809">
    <property type="entry name" value="Plant_receptor-like_S/T_kinase"/>
</dbReference>
<gene>
    <name evidence="9" type="ORF">POM88_037272</name>
</gene>
<dbReference type="PROSITE" id="PS50011">
    <property type="entry name" value="PROTEIN_KINASE_DOM"/>
    <property type="match status" value="1"/>
</dbReference>
<reference evidence="9" key="1">
    <citation type="submission" date="2023-02" db="EMBL/GenBank/DDBJ databases">
        <title>Genome of toxic invasive species Heracleum sosnowskyi carries increased number of genes despite the absence of recent whole-genome duplications.</title>
        <authorList>
            <person name="Schelkunov M."/>
            <person name="Shtratnikova V."/>
            <person name="Makarenko M."/>
            <person name="Klepikova A."/>
            <person name="Omelchenko D."/>
            <person name="Novikova G."/>
            <person name="Obukhova E."/>
            <person name="Bogdanov V."/>
            <person name="Penin A."/>
            <person name="Logacheva M."/>
        </authorList>
    </citation>
    <scope>NUCLEOTIDE SEQUENCE</scope>
    <source>
        <strain evidence="9">Hsosn_3</strain>
        <tissue evidence="9">Leaf</tissue>
    </source>
</reference>
<keyword evidence="3" id="KW-0812">Transmembrane</keyword>
<dbReference type="InterPro" id="IPR011009">
    <property type="entry name" value="Kinase-like_dom_sf"/>
</dbReference>
<evidence type="ECO:0000256" key="2">
    <source>
        <dbReference type="ARBA" id="ARBA00022614"/>
    </source>
</evidence>
<evidence type="ECO:0000256" key="3">
    <source>
        <dbReference type="ARBA" id="ARBA00022692"/>
    </source>
</evidence>
<comment type="subcellular location">
    <subcellularLocation>
        <location evidence="1">Membrane</location>
    </subcellularLocation>
</comment>
<name>A0AAD8HPY1_9APIA</name>
<dbReference type="InterPro" id="IPR001245">
    <property type="entry name" value="Ser-Thr/Tyr_kinase_cat_dom"/>
</dbReference>
<keyword evidence="10" id="KW-1185">Reference proteome</keyword>
<keyword evidence="9" id="KW-0418">Kinase</keyword>
<sequence>MSILIIRRRRKTKKEPSIVSSSTRGFFMNVTYQNLYEATAGFSSTNLIGSGSFGSVYKGVLDPDGTDVAVKVLHLYQRGAMKSFIAECEVLRNTRHRNFVKVLTACSSIDFQTNKFKALVYEFMPNGSLESWLRHRTRPEEASNEPRTLNLFQLLES</sequence>
<dbReference type="GO" id="GO:0005524">
    <property type="term" value="F:ATP binding"/>
    <property type="evidence" value="ECO:0007669"/>
    <property type="project" value="UniProtKB-UniRule"/>
</dbReference>
<dbReference type="GO" id="GO:0004672">
    <property type="term" value="F:protein kinase activity"/>
    <property type="evidence" value="ECO:0007669"/>
    <property type="project" value="InterPro"/>
</dbReference>
<keyword evidence="5" id="KW-1133">Transmembrane helix</keyword>
<dbReference type="EMBL" id="JAUIZM010000008">
    <property type="protein sequence ID" value="KAK1371180.1"/>
    <property type="molecule type" value="Genomic_DNA"/>
</dbReference>
<protein>
    <submittedName>
        <fullName evidence="9">Protein kinase domain-containing protein</fullName>
    </submittedName>
</protein>
<feature type="binding site" evidence="7">
    <location>
        <position position="71"/>
    </location>
    <ligand>
        <name>ATP</name>
        <dbReference type="ChEBI" id="CHEBI:30616"/>
    </ligand>
</feature>
<keyword evidence="7" id="KW-0067">ATP-binding</keyword>
<proteinExistence type="predicted"/>
<keyword evidence="2" id="KW-0433">Leucine-rich repeat</keyword>
<organism evidence="9 10">
    <name type="scientific">Heracleum sosnowskyi</name>
    <dbReference type="NCBI Taxonomy" id="360622"/>
    <lineage>
        <taxon>Eukaryota</taxon>
        <taxon>Viridiplantae</taxon>
        <taxon>Streptophyta</taxon>
        <taxon>Embryophyta</taxon>
        <taxon>Tracheophyta</taxon>
        <taxon>Spermatophyta</taxon>
        <taxon>Magnoliopsida</taxon>
        <taxon>eudicotyledons</taxon>
        <taxon>Gunneridae</taxon>
        <taxon>Pentapetalae</taxon>
        <taxon>asterids</taxon>
        <taxon>campanulids</taxon>
        <taxon>Apiales</taxon>
        <taxon>Apiaceae</taxon>
        <taxon>Apioideae</taxon>
        <taxon>apioid superclade</taxon>
        <taxon>Tordylieae</taxon>
        <taxon>Tordyliinae</taxon>
        <taxon>Heracleum</taxon>
    </lineage>
</organism>
<evidence type="ECO:0000256" key="7">
    <source>
        <dbReference type="PROSITE-ProRule" id="PRU10141"/>
    </source>
</evidence>
<evidence type="ECO:0000256" key="6">
    <source>
        <dbReference type="ARBA" id="ARBA00023136"/>
    </source>
</evidence>
<evidence type="ECO:0000313" key="10">
    <source>
        <dbReference type="Proteomes" id="UP001237642"/>
    </source>
</evidence>
<dbReference type="PROSITE" id="PS00107">
    <property type="entry name" value="PROTEIN_KINASE_ATP"/>
    <property type="match status" value="1"/>
</dbReference>
<dbReference type="PANTHER" id="PTHR27008:SF596">
    <property type="entry name" value="OS02G0215500 PROTEIN"/>
    <property type="match status" value="1"/>
</dbReference>
<evidence type="ECO:0000256" key="1">
    <source>
        <dbReference type="ARBA" id="ARBA00004370"/>
    </source>
</evidence>
<keyword evidence="7" id="KW-0547">Nucleotide-binding</keyword>
<dbReference type="Gene3D" id="1.10.510.10">
    <property type="entry name" value="Transferase(Phosphotransferase) domain 1"/>
    <property type="match status" value="1"/>
</dbReference>
<evidence type="ECO:0000256" key="5">
    <source>
        <dbReference type="ARBA" id="ARBA00022989"/>
    </source>
</evidence>
<keyword evidence="9" id="KW-0808">Transferase</keyword>
<comment type="caution">
    <text evidence="9">The sequence shown here is derived from an EMBL/GenBank/DDBJ whole genome shotgun (WGS) entry which is preliminary data.</text>
</comment>
<dbReference type="GO" id="GO:0016020">
    <property type="term" value="C:membrane"/>
    <property type="evidence" value="ECO:0007669"/>
    <property type="project" value="UniProtKB-SubCell"/>
</dbReference>
<dbReference type="Pfam" id="PF07714">
    <property type="entry name" value="PK_Tyr_Ser-Thr"/>
    <property type="match status" value="1"/>
</dbReference>